<evidence type="ECO:0000256" key="3">
    <source>
        <dbReference type="ARBA" id="ARBA00023242"/>
    </source>
</evidence>
<dbReference type="AlphaFoldDB" id="A9V4H0"/>
<protein>
    <submittedName>
        <fullName evidence="5">Uncharacterized protein</fullName>
    </submittedName>
</protein>
<dbReference type="GO" id="GO:0003712">
    <property type="term" value="F:transcription coregulator activity"/>
    <property type="evidence" value="ECO:0000318"/>
    <property type="project" value="GO_Central"/>
</dbReference>
<dbReference type="PANTHER" id="PTHR13293">
    <property type="entry name" value="AKIRIN-RELATED"/>
    <property type="match status" value="1"/>
</dbReference>
<proteinExistence type="inferred from homology"/>
<dbReference type="FunCoup" id="A9V4H0">
    <property type="interactions" value="1338"/>
</dbReference>
<organism evidence="5 6">
    <name type="scientific">Monosiga brevicollis</name>
    <name type="common">Choanoflagellate</name>
    <dbReference type="NCBI Taxonomy" id="81824"/>
    <lineage>
        <taxon>Eukaryota</taxon>
        <taxon>Choanoflagellata</taxon>
        <taxon>Craspedida</taxon>
        <taxon>Salpingoecidae</taxon>
        <taxon>Monosiga</taxon>
    </lineage>
</organism>
<name>A9V4H0_MONBE</name>
<feature type="region of interest" description="Disordered" evidence="4">
    <location>
        <begin position="1"/>
        <end position="92"/>
    </location>
</feature>
<gene>
    <name evidence="5" type="ORF">MONBRDRAFT_27156</name>
</gene>
<keyword evidence="6" id="KW-1185">Reference proteome</keyword>
<sequence length="208" mass="23315">MAMTITSVSQPTDSPVPVHFGSAQSKRCRYFTPPDASYHATTSPTSKMACAQRGPVKRRQSDDLDTDSDGEEDTFTPQEPLFKPRSQAQPASSYLPLELRRRAYRASTHSPVSSPSAAASHSTAGLVPKAVPKPTPIVLTLEQVESMIEKAVKDREEQLAQEYNSLLAEKLQVIPYFTALIEQFNQFHKFNEDFIHRRMEESTFSYMS</sequence>
<dbReference type="KEGG" id="mbr:MONBRDRAFT_27156"/>
<feature type="region of interest" description="Disordered" evidence="4">
    <location>
        <begin position="105"/>
        <end position="129"/>
    </location>
</feature>
<dbReference type="GeneID" id="5892740"/>
<evidence type="ECO:0000313" key="5">
    <source>
        <dbReference type="EMBL" id="EDQ87708.1"/>
    </source>
</evidence>
<dbReference type="GO" id="GO:0000785">
    <property type="term" value="C:chromatin"/>
    <property type="evidence" value="ECO:0000318"/>
    <property type="project" value="GO_Central"/>
</dbReference>
<evidence type="ECO:0000256" key="4">
    <source>
        <dbReference type="SAM" id="MobiDB-lite"/>
    </source>
</evidence>
<evidence type="ECO:0000256" key="2">
    <source>
        <dbReference type="ARBA" id="ARBA00005625"/>
    </source>
</evidence>
<dbReference type="EMBL" id="CH991558">
    <property type="protein sequence ID" value="EDQ87708.1"/>
    <property type="molecule type" value="Genomic_DNA"/>
</dbReference>
<evidence type="ECO:0000313" key="6">
    <source>
        <dbReference type="Proteomes" id="UP000001357"/>
    </source>
</evidence>
<comment type="similarity">
    <text evidence="2">Belongs to the akirin family.</text>
</comment>
<feature type="compositionally biased region" description="Polar residues" evidence="4">
    <location>
        <begin position="1"/>
        <end position="13"/>
    </location>
</feature>
<keyword evidence="3" id="KW-0539">Nucleus</keyword>
<reference evidence="5 6" key="1">
    <citation type="journal article" date="2008" name="Nature">
        <title>The genome of the choanoflagellate Monosiga brevicollis and the origin of metazoans.</title>
        <authorList>
            <consortium name="JGI Sequencing"/>
            <person name="King N."/>
            <person name="Westbrook M.J."/>
            <person name="Young S.L."/>
            <person name="Kuo A."/>
            <person name="Abedin M."/>
            <person name="Chapman J."/>
            <person name="Fairclough S."/>
            <person name="Hellsten U."/>
            <person name="Isogai Y."/>
            <person name="Letunic I."/>
            <person name="Marr M."/>
            <person name="Pincus D."/>
            <person name="Putnam N."/>
            <person name="Rokas A."/>
            <person name="Wright K.J."/>
            <person name="Zuzow R."/>
            <person name="Dirks W."/>
            <person name="Good M."/>
            <person name="Goodstein D."/>
            <person name="Lemons D."/>
            <person name="Li W."/>
            <person name="Lyons J.B."/>
            <person name="Morris A."/>
            <person name="Nichols S."/>
            <person name="Richter D.J."/>
            <person name="Salamov A."/>
            <person name="Bork P."/>
            <person name="Lim W.A."/>
            <person name="Manning G."/>
            <person name="Miller W.T."/>
            <person name="McGinnis W."/>
            <person name="Shapiro H."/>
            <person name="Tjian R."/>
            <person name="Grigoriev I.V."/>
            <person name="Rokhsar D."/>
        </authorList>
    </citation>
    <scope>NUCLEOTIDE SEQUENCE [LARGE SCALE GENOMIC DNA]</scope>
    <source>
        <strain evidence="6">MX1 / ATCC 50154</strain>
    </source>
</reference>
<evidence type="ECO:0000256" key="1">
    <source>
        <dbReference type="ARBA" id="ARBA00004123"/>
    </source>
</evidence>
<dbReference type="PANTHER" id="PTHR13293:SF6">
    <property type="entry name" value="AKIRIN-RELATED"/>
    <property type="match status" value="1"/>
</dbReference>
<dbReference type="Proteomes" id="UP000001357">
    <property type="component" value="Unassembled WGS sequence"/>
</dbReference>
<dbReference type="GO" id="GO:0005634">
    <property type="term" value="C:nucleus"/>
    <property type="evidence" value="ECO:0000318"/>
    <property type="project" value="GO_Central"/>
</dbReference>
<feature type="compositionally biased region" description="Acidic residues" evidence="4">
    <location>
        <begin position="63"/>
        <end position="74"/>
    </location>
</feature>
<dbReference type="OMA" id="DASYHAT"/>
<comment type="subcellular location">
    <subcellularLocation>
        <location evidence="1">Nucleus</location>
    </subcellularLocation>
</comment>
<accession>A9V4H0</accession>
<dbReference type="GO" id="GO:0045089">
    <property type="term" value="P:positive regulation of innate immune response"/>
    <property type="evidence" value="ECO:0000318"/>
    <property type="project" value="GO_Central"/>
</dbReference>
<dbReference type="RefSeq" id="XP_001747628.1">
    <property type="nucleotide sequence ID" value="XM_001747576.1"/>
</dbReference>
<feature type="compositionally biased region" description="Low complexity" evidence="4">
    <location>
        <begin position="106"/>
        <end position="124"/>
    </location>
</feature>
<dbReference type="InParanoid" id="A9V4H0"/>
<dbReference type="GO" id="GO:0045944">
    <property type="term" value="P:positive regulation of transcription by RNA polymerase II"/>
    <property type="evidence" value="ECO:0000318"/>
    <property type="project" value="GO_Central"/>
</dbReference>
<dbReference type="InterPro" id="IPR024132">
    <property type="entry name" value="Akirin"/>
</dbReference>